<sequence length="81" mass="8999">MQQNEVLAVQELAHIRAMILHLEHVIHDNDTGQSTPVTSPDYWRARLEMVQAMGLPPALEPQARALSARLDALRATSCSRA</sequence>
<dbReference type="EMBL" id="WHNP01000079">
    <property type="protein sequence ID" value="MPW22794.1"/>
    <property type="molecule type" value="Genomic_DNA"/>
</dbReference>
<evidence type="ECO:0000313" key="1">
    <source>
        <dbReference type="EMBL" id="MPW22794.1"/>
    </source>
</evidence>
<reference evidence="1 2" key="1">
    <citation type="submission" date="2019-10" db="EMBL/GenBank/DDBJ databases">
        <title>Paraburkholderia sp. isolated from nodules of Mimosa pudica from Brazilian Atlantic Forest soils.</title>
        <authorList>
            <person name="Paulitsch F."/>
            <person name="Hungria M."/>
            <person name="Dall'Agnol R."/>
        </authorList>
    </citation>
    <scope>NUCLEOTIDE SEQUENCE [LARGE SCALE GENOMIC DNA]</scope>
    <source>
        <strain evidence="1 2">CNPSo 3157</strain>
    </source>
</reference>
<organism evidence="1 2">
    <name type="scientific">Paraburkholderia franconis</name>
    <dbReference type="NCBI Taxonomy" id="2654983"/>
    <lineage>
        <taxon>Bacteria</taxon>
        <taxon>Pseudomonadati</taxon>
        <taxon>Pseudomonadota</taxon>
        <taxon>Betaproteobacteria</taxon>
        <taxon>Burkholderiales</taxon>
        <taxon>Burkholderiaceae</taxon>
        <taxon>Paraburkholderia</taxon>
    </lineage>
</organism>
<accession>A0A7X1NIY6</accession>
<dbReference type="Proteomes" id="UP000484381">
    <property type="component" value="Unassembled WGS sequence"/>
</dbReference>
<evidence type="ECO:0000313" key="2">
    <source>
        <dbReference type="Proteomes" id="UP000484381"/>
    </source>
</evidence>
<dbReference type="RefSeq" id="WP_152767404.1">
    <property type="nucleotide sequence ID" value="NZ_WHNP01000079.1"/>
</dbReference>
<keyword evidence="2" id="KW-1185">Reference proteome</keyword>
<comment type="caution">
    <text evidence="1">The sequence shown here is derived from an EMBL/GenBank/DDBJ whole genome shotgun (WGS) entry which is preliminary data.</text>
</comment>
<dbReference type="AlphaFoldDB" id="A0A7X1NIY6"/>
<name>A0A7X1NIY6_9BURK</name>
<proteinExistence type="predicted"/>
<protein>
    <submittedName>
        <fullName evidence="1">Uncharacterized protein</fullName>
    </submittedName>
</protein>
<gene>
    <name evidence="1" type="ORF">GCT13_39850</name>
</gene>